<proteinExistence type="predicted"/>
<organism evidence="1 2">
    <name type="scientific">Phialemonium thermophilum</name>
    <dbReference type="NCBI Taxonomy" id="223376"/>
    <lineage>
        <taxon>Eukaryota</taxon>
        <taxon>Fungi</taxon>
        <taxon>Dikarya</taxon>
        <taxon>Ascomycota</taxon>
        <taxon>Pezizomycotina</taxon>
        <taxon>Sordariomycetes</taxon>
        <taxon>Sordariomycetidae</taxon>
        <taxon>Cephalothecales</taxon>
        <taxon>Cephalothecaceae</taxon>
        <taxon>Phialemonium</taxon>
    </lineage>
</organism>
<evidence type="ECO:0000313" key="2">
    <source>
        <dbReference type="Proteomes" id="UP001586593"/>
    </source>
</evidence>
<comment type="caution">
    <text evidence="1">The sequence shown here is derived from an EMBL/GenBank/DDBJ whole genome shotgun (WGS) entry which is preliminary data.</text>
</comment>
<sequence>MVAAVRVLVLSPGKKTGGKAGFPPHPSSAYLCVLELSSPTGLSRWYPFPSFLDEPGSGSRIFPCEKSPKEAEKHRDAGLDVLPACQPLDLDPLSSSPASVAARWTAKNTFAKDIHGISISTSSGGATSDIYKYLDKRGVVVDSICVLAAGVRPGNGV</sequence>
<dbReference type="EMBL" id="JAZHXJ010002763">
    <property type="protein sequence ID" value="KAL1836824.1"/>
    <property type="molecule type" value="Genomic_DNA"/>
</dbReference>
<gene>
    <name evidence="1" type="ORF">VTK73DRAFT_4914</name>
</gene>
<reference evidence="1 2" key="1">
    <citation type="journal article" date="2024" name="Commun. Biol.">
        <title>Comparative genomic analysis of thermophilic fungi reveals convergent evolutionary adaptations and gene losses.</title>
        <authorList>
            <person name="Steindorff A.S."/>
            <person name="Aguilar-Pontes M.V."/>
            <person name="Robinson A.J."/>
            <person name="Andreopoulos B."/>
            <person name="LaButti K."/>
            <person name="Kuo A."/>
            <person name="Mondo S."/>
            <person name="Riley R."/>
            <person name="Otillar R."/>
            <person name="Haridas S."/>
            <person name="Lipzen A."/>
            <person name="Grimwood J."/>
            <person name="Schmutz J."/>
            <person name="Clum A."/>
            <person name="Reid I.D."/>
            <person name="Moisan M.C."/>
            <person name="Butler G."/>
            <person name="Nguyen T.T.M."/>
            <person name="Dewar K."/>
            <person name="Conant G."/>
            <person name="Drula E."/>
            <person name="Henrissat B."/>
            <person name="Hansel C."/>
            <person name="Singer S."/>
            <person name="Hutchinson M.I."/>
            <person name="de Vries R.P."/>
            <person name="Natvig D.O."/>
            <person name="Powell A.J."/>
            <person name="Tsang A."/>
            <person name="Grigoriev I.V."/>
        </authorList>
    </citation>
    <scope>NUCLEOTIDE SEQUENCE [LARGE SCALE GENOMIC DNA]</scope>
    <source>
        <strain evidence="1 2">ATCC 24622</strain>
    </source>
</reference>
<name>A0ABR3V4Y9_9PEZI</name>
<accession>A0ABR3V4Y9</accession>
<protein>
    <submittedName>
        <fullName evidence="1">Uncharacterized protein</fullName>
    </submittedName>
</protein>
<keyword evidence="2" id="KW-1185">Reference proteome</keyword>
<dbReference type="Proteomes" id="UP001586593">
    <property type="component" value="Unassembled WGS sequence"/>
</dbReference>
<evidence type="ECO:0000313" key="1">
    <source>
        <dbReference type="EMBL" id="KAL1836824.1"/>
    </source>
</evidence>